<organism evidence="2 3">
    <name type="scientific">Succinivibrio dextrinosolvens</name>
    <dbReference type="NCBI Taxonomy" id="83771"/>
    <lineage>
        <taxon>Bacteria</taxon>
        <taxon>Pseudomonadati</taxon>
        <taxon>Pseudomonadota</taxon>
        <taxon>Gammaproteobacteria</taxon>
        <taxon>Aeromonadales</taxon>
        <taxon>Succinivibrionaceae</taxon>
        <taxon>Succinivibrio</taxon>
    </lineage>
</organism>
<sequence>MFKKIALVLGLLGSVLMFTGCTTANTTRDDKMLDVSRVEKFVAKGTTNLSEVRELIGTPGITGKTIDGKDFVGFAVVGKQSGGEEAGKFAASVLTFGIVDDDESRYTQKNVFFVLDDNKTVQDIKYDGYVYLSQKNFTGFVSLCQRRLSDEELRSTTNYSKDYIINSWKKYVTEVKPADVVAVAQKEKTTIDKLDYDDVEYPDFGFPAYLQISAHNLFGDYTNEELNSVSGRQDKDGSKKALLGL</sequence>
<feature type="signal peptide" evidence="1">
    <location>
        <begin position="1"/>
        <end position="24"/>
    </location>
</feature>
<name>A0A662ZFC0_9GAMM</name>
<dbReference type="Proteomes" id="UP000243374">
    <property type="component" value="Unassembled WGS sequence"/>
</dbReference>
<dbReference type="AlphaFoldDB" id="A0A662ZFC0"/>
<dbReference type="EMBL" id="FOSF01000122">
    <property type="protein sequence ID" value="SFK58249.1"/>
    <property type="molecule type" value="Genomic_DNA"/>
</dbReference>
<evidence type="ECO:0000256" key="1">
    <source>
        <dbReference type="SAM" id="SignalP"/>
    </source>
</evidence>
<dbReference type="RefSeq" id="WP_074841948.1">
    <property type="nucleotide sequence ID" value="NZ_CP047056.1"/>
</dbReference>
<proteinExistence type="predicted"/>
<protein>
    <recommendedName>
        <fullName evidence="4">Lipoprotein</fullName>
    </recommendedName>
</protein>
<gene>
    <name evidence="2" type="ORF">SAMN04487865_11222</name>
</gene>
<evidence type="ECO:0008006" key="4">
    <source>
        <dbReference type="Google" id="ProtNLM"/>
    </source>
</evidence>
<keyword evidence="3" id="KW-1185">Reference proteome</keyword>
<dbReference type="PROSITE" id="PS51257">
    <property type="entry name" value="PROKAR_LIPOPROTEIN"/>
    <property type="match status" value="1"/>
</dbReference>
<accession>A0A662ZFC0</accession>
<evidence type="ECO:0000313" key="3">
    <source>
        <dbReference type="Proteomes" id="UP000243374"/>
    </source>
</evidence>
<dbReference type="OrthoDB" id="9830630at2"/>
<keyword evidence="1" id="KW-0732">Signal</keyword>
<evidence type="ECO:0000313" key="2">
    <source>
        <dbReference type="EMBL" id="SFK58249.1"/>
    </source>
</evidence>
<feature type="chain" id="PRO_5025019701" description="Lipoprotein" evidence="1">
    <location>
        <begin position="25"/>
        <end position="245"/>
    </location>
</feature>
<reference evidence="2 3" key="1">
    <citation type="submission" date="2016-10" db="EMBL/GenBank/DDBJ databases">
        <authorList>
            <person name="Varghese N."/>
            <person name="Submissions S."/>
        </authorList>
    </citation>
    <scope>NUCLEOTIDE SEQUENCE [LARGE SCALE GENOMIC DNA]</scope>
    <source>
        <strain evidence="2 3">22B</strain>
    </source>
</reference>